<accession>A0A291M3X3</accession>
<gene>
    <name evidence="6" type="ORF">CBW24_15295</name>
</gene>
<feature type="transmembrane region" description="Helical" evidence="5">
    <location>
        <begin position="110"/>
        <end position="128"/>
    </location>
</feature>
<keyword evidence="4 5" id="KW-0472">Membrane</keyword>
<evidence type="ECO:0000256" key="5">
    <source>
        <dbReference type="RuleBase" id="RU363041"/>
    </source>
</evidence>
<keyword evidence="3 5" id="KW-1133">Transmembrane helix</keyword>
<sequence>MTDLITLAIGLALAGVLSGFLAGLFGIGGGAILVPILITAFPLLGVDAAITAHMAVGTSLAIIIPTAFRSYIVHRKKGAGNAEMLRDWAIWVPLGVIIASFIVGYVSGDVLRVVFAAVALVIAVKMLFNRANWVFARDLPPRPVTNGVGFGIGFLSTFMGIGGGNLNNLFMTSFGQSIHQAVATSAGLGILISIPATVGYIYAGWGHPDLPVGSLGYVNLLAAALVVPFSMLAAPWGARVAHAMPARRLEIVFGLFLLVVIARMVADVVM</sequence>
<organism evidence="6 7">
    <name type="scientific">Pacificitalea manganoxidans</name>
    <dbReference type="NCBI Taxonomy" id="1411902"/>
    <lineage>
        <taxon>Bacteria</taxon>
        <taxon>Pseudomonadati</taxon>
        <taxon>Pseudomonadota</taxon>
        <taxon>Alphaproteobacteria</taxon>
        <taxon>Rhodobacterales</taxon>
        <taxon>Paracoccaceae</taxon>
        <taxon>Pacificitalea</taxon>
    </lineage>
</organism>
<dbReference type="PANTHER" id="PTHR43483">
    <property type="entry name" value="MEMBRANE TRANSPORTER PROTEIN HI_0806-RELATED"/>
    <property type="match status" value="1"/>
</dbReference>
<protein>
    <recommendedName>
        <fullName evidence="5">Probable membrane transporter protein</fullName>
    </recommendedName>
</protein>
<dbReference type="EMBL" id="CP021405">
    <property type="protein sequence ID" value="ATI43518.1"/>
    <property type="molecule type" value="Genomic_DNA"/>
</dbReference>
<dbReference type="PANTHER" id="PTHR43483:SF3">
    <property type="entry name" value="MEMBRANE TRANSPORTER PROTEIN HI_0806-RELATED"/>
    <property type="match status" value="1"/>
</dbReference>
<proteinExistence type="inferred from homology"/>
<name>A0A291M3X3_9RHOB</name>
<comment type="subcellular location">
    <subcellularLocation>
        <location evidence="5">Cell membrane</location>
        <topology evidence="5">Multi-pass membrane protein</topology>
    </subcellularLocation>
    <subcellularLocation>
        <location evidence="1">Membrane</location>
        <topology evidence="1">Multi-pass membrane protein</topology>
    </subcellularLocation>
</comment>
<keyword evidence="7" id="KW-1185">Reference proteome</keyword>
<dbReference type="RefSeq" id="WP_097374282.1">
    <property type="nucleotide sequence ID" value="NZ_CP021405.1"/>
</dbReference>
<keyword evidence="5" id="KW-1003">Cell membrane</keyword>
<feature type="transmembrane region" description="Helical" evidence="5">
    <location>
        <begin position="50"/>
        <end position="68"/>
    </location>
</feature>
<evidence type="ECO:0000256" key="2">
    <source>
        <dbReference type="ARBA" id="ARBA00022692"/>
    </source>
</evidence>
<geneLocation type="plasmid" evidence="7">
    <name>pdy25-a</name>
</geneLocation>
<dbReference type="OrthoDB" id="457670at2"/>
<comment type="similarity">
    <text evidence="5">Belongs to the 4-toluene sulfonate uptake permease (TSUP) (TC 2.A.102) family.</text>
</comment>
<feature type="transmembrane region" description="Helical" evidence="5">
    <location>
        <begin position="6"/>
        <end position="38"/>
    </location>
</feature>
<dbReference type="AlphaFoldDB" id="A0A291M3X3"/>
<dbReference type="Proteomes" id="UP000219050">
    <property type="component" value="Plasmid pDY25-A"/>
</dbReference>
<evidence type="ECO:0000256" key="4">
    <source>
        <dbReference type="ARBA" id="ARBA00023136"/>
    </source>
</evidence>
<feature type="transmembrane region" description="Helical" evidence="5">
    <location>
        <begin position="215"/>
        <end position="237"/>
    </location>
</feature>
<feature type="transmembrane region" description="Helical" evidence="5">
    <location>
        <begin position="88"/>
        <end position="105"/>
    </location>
</feature>
<keyword evidence="6" id="KW-0614">Plasmid</keyword>
<dbReference type="KEGG" id="cmag:CBW24_15295"/>
<evidence type="ECO:0000256" key="1">
    <source>
        <dbReference type="ARBA" id="ARBA00004141"/>
    </source>
</evidence>
<evidence type="ECO:0000256" key="3">
    <source>
        <dbReference type="ARBA" id="ARBA00022989"/>
    </source>
</evidence>
<feature type="transmembrane region" description="Helical" evidence="5">
    <location>
        <begin position="182"/>
        <end position="203"/>
    </location>
</feature>
<feature type="transmembrane region" description="Helical" evidence="5">
    <location>
        <begin position="148"/>
        <end position="170"/>
    </location>
</feature>
<dbReference type="InterPro" id="IPR002781">
    <property type="entry name" value="TM_pro_TauE-like"/>
</dbReference>
<keyword evidence="2 5" id="KW-0812">Transmembrane</keyword>
<reference evidence="6 7" key="1">
    <citation type="submission" date="2017-05" db="EMBL/GenBank/DDBJ databases">
        <title>Comparative genomic and metabolic analysis of manganese-oxidizing mechanisms in Celeribater manganoxidans DY25T: its adaption to the environment of polymetallic nodule.</title>
        <authorList>
            <person name="Wang X."/>
        </authorList>
    </citation>
    <scope>NUCLEOTIDE SEQUENCE [LARGE SCALE GENOMIC DNA]</scope>
    <source>
        <strain evidence="6 7">DY25</strain>
        <plasmid evidence="7">pdy25-a</plasmid>
    </source>
</reference>
<evidence type="ECO:0000313" key="7">
    <source>
        <dbReference type="Proteomes" id="UP000219050"/>
    </source>
</evidence>
<feature type="transmembrane region" description="Helical" evidence="5">
    <location>
        <begin position="249"/>
        <end position="266"/>
    </location>
</feature>
<dbReference type="GO" id="GO:0005886">
    <property type="term" value="C:plasma membrane"/>
    <property type="evidence" value="ECO:0007669"/>
    <property type="project" value="UniProtKB-SubCell"/>
</dbReference>
<dbReference type="Pfam" id="PF01925">
    <property type="entry name" value="TauE"/>
    <property type="match status" value="1"/>
</dbReference>
<evidence type="ECO:0000313" key="6">
    <source>
        <dbReference type="EMBL" id="ATI43518.1"/>
    </source>
</evidence>